<dbReference type="Proteomes" id="UP000193978">
    <property type="component" value="Chromosome"/>
</dbReference>
<dbReference type="SUPFAM" id="SSF46894">
    <property type="entry name" value="C-terminal effector domain of the bipartite response regulators"/>
    <property type="match status" value="1"/>
</dbReference>
<organism evidence="9 10">
    <name type="scientific">Methylocystis bryophila</name>
    <dbReference type="NCBI Taxonomy" id="655015"/>
    <lineage>
        <taxon>Bacteria</taxon>
        <taxon>Pseudomonadati</taxon>
        <taxon>Pseudomonadota</taxon>
        <taxon>Alphaproteobacteria</taxon>
        <taxon>Hyphomicrobiales</taxon>
        <taxon>Methylocystaceae</taxon>
        <taxon>Methylocystis</taxon>
    </lineage>
</organism>
<evidence type="ECO:0000313" key="10">
    <source>
        <dbReference type="Proteomes" id="UP000193978"/>
    </source>
</evidence>
<dbReference type="InterPro" id="IPR039420">
    <property type="entry name" value="WalR-like"/>
</dbReference>
<dbReference type="SMART" id="SM00421">
    <property type="entry name" value="HTH_LUXR"/>
    <property type="match status" value="1"/>
</dbReference>
<dbReference type="GO" id="GO:0032993">
    <property type="term" value="C:protein-DNA complex"/>
    <property type="evidence" value="ECO:0007669"/>
    <property type="project" value="TreeGrafter"/>
</dbReference>
<dbReference type="PANTHER" id="PTHR48111:SF1">
    <property type="entry name" value="TWO-COMPONENT RESPONSE REGULATOR ORR33"/>
    <property type="match status" value="1"/>
</dbReference>
<dbReference type="GO" id="GO:0000156">
    <property type="term" value="F:phosphorelay response regulator activity"/>
    <property type="evidence" value="ECO:0007669"/>
    <property type="project" value="TreeGrafter"/>
</dbReference>
<proteinExistence type="predicted"/>
<protein>
    <submittedName>
        <fullName evidence="9">DNA-binding response regulator</fullName>
    </submittedName>
</protein>
<gene>
    <name evidence="9" type="ORF">B1812_10450</name>
</gene>
<keyword evidence="3" id="KW-0805">Transcription regulation</keyword>
<keyword evidence="2" id="KW-0902">Two-component regulatory system</keyword>
<dbReference type="Pfam" id="PF00072">
    <property type="entry name" value="Response_reg"/>
    <property type="match status" value="1"/>
</dbReference>
<evidence type="ECO:0000256" key="2">
    <source>
        <dbReference type="ARBA" id="ARBA00023012"/>
    </source>
</evidence>
<dbReference type="SMART" id="SM00448">
    <property type="entry name" value="REC"/>
    <property type="match status" value="1"/>
</dbReference>
<dbReference type="InterPro" id="IPR036388">
    <property type="entry name" value="WH-like_DNA-bd_sf"/>
</dbReference>
<dbReference type="PROSITE" id="PS00622">
    <property type="entry name" value="HTH_LUXR_1"/>
    <property type="match status" value="1"/>
</dbReference>
<feature type="modified residue" description="4-aspartylphosphate" evidence="6">
    <location>
        <position position="49"/>
    </location>
</feature>
<dbReference type="InterPro" id="IPR001789">
    <property type="entry name" value="Sig_transdc_resp-reg_receiver"/>
</dbReference>
<dbReference type="GO" id="GO:0006355">
    <property type="term" value="P:regulation of DNA-templated transcription"/>
    <property type="evidence" value="ECO:0007669"/>
    <property type="project" value="InterPro"/>
</dbReference>
<dbReference type="CDD" id="cd06170">
    <property type="entry name" value="LuxR_C_like"/>
    <property type="match status" value="1"/>
</dbReference>
<dbReference type="KEGG" id="mbry:B1812_10450"/>
<dbReference type="Gene3D" id="1.10.10.10">
    <property type="entry name" value="Winged helix-like DNA-binding domain superfamily/Winged helix DNA-binding domain"/>
    <property type="match status" value="1"/>
</dbReference>
<reference evidence="9 10" key="1">
    <citation type="submission" date="2017-02" db="EMBL/GenBank/DDBJ databases">
        <authorList>
            <person name="Peterson S.W."/>
        </authorList>
    </citation>
    <scope>NUCLEOTIDE SEQUENCE [LARGE SCALE GENOMIC DNA]</scope>
    <source>
        <strain evidence="9 10">S285</strain>
    </source>
</reference>
<dbReference type="PRINTS" id="PR00038">
    <property type="entry name" value="HTHLUXR"/>
</dbReference>
<dbReference type="InterPro" id="IPR000792">
    <property type="entry name" value="Tscrpt_reg_LuxR_C"/>
</dbReference>
<dbReference type="InterPro" id="IPR011006">
    <property type="entry name" value="CheY-like_superfamily"/>
</dbReference>
<evidence type="ECO:0000256" key="5">
    <source>
        <dbReference type="ARBA" id="ARBA00023163"/>
    </source>
</evidence>
<feature type="domain" description="Response regulatory" evidence="8">
    <location>
        <begin position="1"/>
        <end position="117"/>
    </location>
</feature>
<dbReference type="GO" id="GO:0000976">
    <property type="term" value="F:transcription cis-regulatory region binding"/>
    <property type="evidence" value="ECO:0007669"/>
    <property type="project" value="TreeGrafter"/>
</dbReference>
<evidence type="ECO:0000313" key="9">
    <source>
        <dbReference type="EMBL" id="ARN83560.1"/>
    </source>
</evidence>
<keyword evidence="4 9" id="KW-0238">DNA-binding</keyword>
<dbReference type="CDD" id="cd17574">
    <property type="entry name" value="REC_OmpR"/>
    <property type="match status" value="1"/>
</dbReference>
<keyword evidence="10" id="KW-1185">Reference proteome</keyword>
<evidence type="ECO:0000256" key="3">
    <source>
        <dbReference type="ARBA" id="ARBA00023015"/>
    </source>
</evidence>
<dbReference type="PROSITE" id="PS50110">
    <property type="entry name" value="RESPONSE_REGULATORY"/>
    <property type="match status" value="1"/>
</dbReference>
<evidence type="ECO:0000256" key="6">
    <source>
        <dbReference type="PROSITE-ProRule" id="PRU00169"/>
    </source>
</evidence>
<dbReference type="EMBL" id="CP019948">
    <property type="protein sequence ID" value="ARN83560.1"/>
    <property type="molecule type" value="Genomic_DNA"/>
</dbReference>
<evidence type="ECO:0000259" key="7">
    <source>
        <dbReference type="PROSITE" id="PS50043"/>
    </source>
</evidence>
<sequence>MLCIEDDWDTAMLISEELEQRGFDVQIASDGREGWSALLRCRPNAILCDINLPFMSGFEILEALTAIAPRFARVPFIFLTALTARADELKGRRLGADDYVVKPIDFDLLETIIRARLKGVARLGIWPEKCALNDREIETLMWAARGKTSEEIATITSLSERTVNFHLSNAREKLGVATRIQAAVKATIAGIIEP</sequence>
<evidence type="ECO:0000259" key="8">
    <source>
        <dbReference type="PROSITE" id="PS50110"/>
    </source>
</evidence>
<keyword evidence="5" id="KW-0804">Transcription</keyword>
<dbReference type="InterPro" id="IPR016032">
    <property type="entry name" value="Sig_transdc_resp-reg_C-effctor"/>
</dbReference>
<keyword evidence="1 6" id="KW-0597">Phosphoprotein</keyword>
<dbReference type="PROSITE" id="PS50043">
    <property type="entry name" value="HTH_LUXR_2"/>
    <property type="match status" value="1"/>
</dbReference>
<name>A0A1W6N136_9HYPH</name>
<dbReference type="GO" id="GO:0005829">
    <property type="term" value="C:cytosol"/>
    <property type="evidence" value="ECO:0007669"/>
    <property type="project" value="TreeGrafter"/>
</dbReference>
<feature type="domain" description="HTH luxR-type" evidence="7">
    <location>
        <begin position="125"/>
        <end position="190"/>
    </location>
</feature>
<dbReference type="AlphaFoldDB" id="A0A1W6N136"/>
<dbReference type="STRING" id="655015.B1812_10450"/>
<accession>A0A1W6N136</accession>
<evidence type="ECO:0000256" key="4">
    <source>
        <dbReference type="ARBA" id="ARBA00023125"/>
    </source>
</evidence>
<evidence type="ECO:0000256" key="1">
    <source>
        <dbReference type="ARBA" id="ARBA00022553"/>
    </source>
</evidence>
<dbReference type="Gene3D" id="3.40.50.2300">
    <property type="match status" value="1"/>
</dbReference>
<dbReference type="PANTHER" id="PTHR48111">
    <property type="entry name" value="REGULATOR OF RPOS"/>
    <property type="match status" value="1"/>
</dbReference>
<dbReference type="Pfam" id="PF00196">
    <property type="entry name" value="GerE"/>
    <property type="match status" value="1"/>
</dbReference>
<dbReference type="SUPFAM" id="SSF52172">
    <property type="entry name" value="CheY-like"/>
    <property type="match status" value="1"/>
</dbReference>